<organism evidence="1">
    <name type="scientific">Thermus islandicus</name>
    <dbReference type="NCBI Taxonomy" id="540988"/>
    <lineage>
        <taxon>Bacteria</taxon>
        <taxon>Thermotogati</taxon>
        <taxon>Deinococcota</taxon>
        <taxon>Deinococci</taxon>
        <taxon>Thermales</taxon>
        <taxon>Thermaceae</taxon>
        <taxon>Thermus</taxon>
    </lineage>
</organism>
<comment type="caution">
    <text evidence="1">The sequence shown here is derived from an EMBL/GenBank/DDBJ whole genome shotgun (WGS) entry which is preliminary data.</text>
</comment>
<proteinExistence type="predicted"/>
<sequence>MGKVRNWVSPAGAIWLEVRFSVMVRSLGLHRIAAFPSGKHLAARSYWGLVARVNLIRKVASLTLVHNLIRSRVLLRMAGVELWSSTRRHKS</sequence>
<evidence type="ECO:0000313" key="1">
    <source>
        <dbReference type="EMBL" id="HEH81787.1"/>
    </source>
</evidence>
<accession>A0A7C2FT59</accession>
<reference evidence="1" key="1">
    <citation type="journal article" date="2020" name="mSystems">
        <title>Genome- and Community-Level Interaction Insights into Carbon Utilization and Element Cycling Functions of Hydrothermarchaeota in Hydrothermal Sediment.</title>
        <authorList>
            <person name="Zhou Z."/>
            <person name="Liu Y."/>
            <person name="Xu W."/>
            <person name="Pan J."/>
            <person name="Luo Z.H."/>
            <person name="Li M."/>
        </authorList>
    </citation>
    <scope>NUCLEOTIDE SEQUENCE [LARGE SCALE GENOMIC DNA]</scope>
    <source>
        <strain evidence="1">SpSt-246</strain>
    </source>
</reference>
<name>A0A7C2FT59_9DEIN</name>
<gene>
    <name evidence="1" type="ORF">ENP73_02010</name>
</gene>
<dbReference type="EMBL" id="DSKL01000085">
    <property type="protein sequence ID" value="HEH81787.1"/>
    <property type="molecule type" value="Genomic_DNA"/>
</dbReference>
<protein>
    <submittedName>
        <fullName evidence="1">Uncharacterized protein</fullName>
    </submittedName>
</protein>
<dbReference type="AlphaFoldDB" id="A0A7C2FT59"/>